<keyword evidence="4" id="KW-0732">Signal</keyword>
<dbReference type="EMBL" id="JAGFBR010000004">
    <property type="protein sequence ID" value="KAH0468478.1"/>
    <property type="molecule type" value="Genomic_DNA"/>
</dbReference>
<comment type="caution">
    <text evidence="6">The sequence shown here is derived from an EMBL/GenBank/DDBJ whole genome shotgun (WGS) entry which is preliminary data.</text>
</comment>
<dbReference type="InterPro" id="IPR050148">
    <property type="entry name" value="Terpene_synthase-like"/>
</dbReference>
<dbReference type="Proteomes" id="UP000775213">
    <property type="component" value="Unassembled WGS sequence"/>
</dbReference>
<dbReference type="GO" id="GO:0010333">
    <property type="term" value="F:terpene synthase activity"/>
    <property type="evidence" value="ECO:0007669"/>
    <property type="project" value="InterPro"/>
</dbReference>
<dbReference type="AlphaFoldDB" id="A0AAV7HK42"/>
<proteinExistence type="predicted"/>
<dbReference type="GO" id="GO:0000287">
    <property type="term" value="F:magnesium ion binding"/>
    <property type="evidence" value="ECO:0007669"/>
    <property type="project" value="InterPro"/>
</dbReference>
<evidence type="ECO:0000256" key="3">
    <source>
        <dbReference type="ARBA" id="ARBA00023239"/>
    </source>
</evidence>
<dbReference type="GO" id="GO:0016114">
    <property type="term" value="P:terpenoid biosynthetic process"/>
    <property type="evidence" value="ECO:0007669"/>
    <property type="project" value="InterPro"/>
</dbReference>
<gene>
    <name evidence="6" type="ORF">IEQ34_003511</name>
</gene>
<feature type="signal peptide" evidence="4">
    <location>
        <begin position="1"/>
        <end position="17"/>
    </location>
</feature>
<reference evidence="6 7" key="1">
    <citation type="journal article" date="2021" name="Hortic Res">
        <title>Chromosome-scale assembly of the Dendrobium chrysotoxum genome enhances the understanding of orchid evolution.</title>
        <authorList>
            <person name="Zhang Y."/>
            <person name="Zhang G.Q."/>
            <person name="Zhang D."/>
            <person name="Liu X.D."/>
            <person name="Xu X.Y."/>
            <person name="Sun W.H."/>
            <person name="Yu X."/>
            <person name="Zhu X."/>
            <person name="Wang Z.W."/>
            <person name="Zhao X."/>
            <person name="Zhong W.Y."/>
            <person name="Chen H."/>
            <person name="Yin W.L."/>
            <person name="Huang T."/>
            <person name="Niu S.C."/>
            <person name="Liu Z.J."/>
        </authorList>
    </citation>
    <scope>NUCLEOTIDE SEQUENCE [LARGE SCALE GENOMIC DNA]</scope>
    <source>
        <strain evidence="6">Lindl</strain>
    </source>
</reference>
<evidence type="ECO:0000256" key="2">
    <source>
        <dbReference type="ARBA" id="ARBA00022842"/>
    </source>
</evidence>
<sequence length="149" mass="17900">MCLKFFILFQWLDLCKVYMVEVRWFYNGYFPTFAKYLDNAWISVANPLGSVMELCLSENLTNLSLESFDFYPSIIRQSSIIFQLYNDLETSKGDLRRGDVSKSIQCYMNEKHVSELEAHKCLKNIINKCWRELNREWIRDMKKHSKWLQ</sequence>
<dbReference type="InterPro" id="IPR005630">
    <property type="entry name" value="Terpene_synthase_metal-bd"/>
</dbReference>
<dbReference type="SUPFAM" id="SSF48576">
    <property type="entry name" value="Terpenoid synthases"/>
    <property type="match status" value="1"/>
</dbReference>
<evidence type="ECO:0000313" key="7">
    <source>
        <dbReference type="Proteomes" id="UP000775213"/>
    </source>
</evidence>
<evidence type="ECO:0000313" key="6">
    <source>
        <dbReference type="EMBL" id="KAH0468478.1"/>
    </source>
</evidence>
<feature type="chain" id="PRO_5043764884" description="Terpene synthase metal-binding domain-containing protein" evidence="4">
    <location>
        <begin position="18"/>
        <end position="149"/>
    </location>
</feature>
<keyword evidence="3" id="KW-0456">Lyase</keyword>
<accession>A0AAV7HK42</accession>
<feature type="domain" description="Terpene synthase metal-binding" evidence="5">
    <location>
        <begin position="10"/>
        <end position="132"/>
    </location>
</feature>
<dbReference type="InterPro" id="IPR008949">
    <property type="entry name" value="Isoprenoid_synthase_dom_sf"/>
</dbReference>
<protein>
    <recommendedName>
        <fullName evidence="5">Terpene synthase metal-binding domain-containing protein</fullName>
    </recommendedName>
</protein>
<keyword evidence="1" id="KW-0479">Metal-binding</keyword>
<name>A0AAV7HK42_DENCH</name>
<evidence type="ECO:0000259" key="5">
    <source>
        <dbReference type="Pfam" id="PF03936"/>
    </source>
</evidence>
<evidence type="ECO:0000256" key="4">
    <source>
        <dbReference type="SAM" id="SignalP"/>
    </source>
</evidence>
<organism evidence="6 7">
    <name type="scientific">Dendrobium chrysotoxum</name>
    <name type="common">Orchid</name>
    <dbReference type="NCBI Taxonomy" id="161865"/>
    <lineage>
        <taxon>Eukaryota</taxon>
        <taxon>Viridiplantae</taxon>
        <taxon>Streptophyta</taxon>
        <taxon>Embryophyta</taxon>
        <taxon>Tracheophyta</taxon>
        <taxon>Spermatophyta</taxon>
        <taxon>Magnoliopsida</taxon>
        <taxon>Liliopsida</taxon>
        <taxon>Asparagales</taxon>
        <taxon>Orchidaceae</taxon>
        <taxon>Epidendroideae</taxon>
        <taxon>Malaxideae</taxon>
        <taxon>Dendrobiinae</taxon>
        <taxon>Dendrobium</taxon>
    </lineage>
</organism>
<evidence type="ECO:0000256" key="1">
    <source>
        <dbReference type="ARBA" id="ARBA00022723"/>
    </source>
</evidence>
<keyword evidence="7" id="KW-1185">Reference proteome</keyword>
<keyword evidence="2" id="KW-0460">Magnesium</keyword>
<dbReference type="Gene3D" id="1.10.600.10">
    <property type="entry name" value="Farnesyl Diphosphate Synthase"/>
    <property type="match status" value="1"/>
</dbReference>
<dbReference type="Pfam" id="PF03936">
    <property type="entry name" value="Terpene_synth_C"/>
    <property type="match status" value="1"/>
</dbReference>
<dbReference type="PANTHER" id="PTHR31225">
    <property type="entry name" value="OS04G0344100 PROTEIN-RELATED"/>
    <property type="match status" value="1"/>
</dbReference>
<dbReference type="PANTHER" id="PTHR31225:SF98">
    <property type="entry name" value="TERPENE SYNTHASE 9-RELATED"/>
    <property type="match status" value="1"/>
</dbReference>